<dbReference type="RefSeq" id="WP_246992555.1">
    <property type="nucleotide sequence ID" value="NZ_BAABIE010000015.1"/>
</dbReference>
<evidence type="ECO:0000313" key="4">
    <source>
        <dbReference type="EMBL" id="GAA4755676.1"/>
    </source>
</evidence>
<evidence type="ECO:0000313" key="5">
    <source>
        <dbReference type="Proteomes" id="UP001500822"/>
    </source>
</evidence>
<reference evidence="5" key="1">
    <citation type="journal article" date="2019" name="Int. J. Syst. Evol. Microbiol.">
        <title>The Global Catalogue of Microorganisms (GCM) 10K type strain sequencing project: providing services to taxonomists for standard genome sequencing and annotation.</title>
        <authorList>
            <consortium name="The Broad Institute Genomics Platform"/>
            <consortium name="The Broad Institute Genome Sequencing Center for Infectious Disease"/>
            <person name="Wu L."/>
            <person name="Ma J."/>
        </authorList>
    </citation>
    <scope>NUCLEOTIDE SEQUENCE [LARGE SCALE GENOMIC DNA]</scope>
    <source>
        <strain evidence="5">JCM 18077</strain>
    </source>
</reference>
<dbReference type="Gene3D" id="3.40.50.300">
    <property type="entry name" value="P-loop containing nucleotide triphosphate hydrolases"/>
    <property type="match status" value="1"/>
</dbReference>
<accession>A0ABP8ZFS0</accession>
<dbReference type="Pfam" id="PF03976">
    <property type="entry name" value="PPK2"/>
    <property type="match status" value="1"/>
</dbReference>
<feature type="domain" description="Polyphosphate kinase-2-related" evidence="3">
    <location>
        <begin position="38"/>
        <end position="268"/>
    </location>
</feature>
<gene>
    <name evidence="4" type="ORF">GCM10023217_29260</name>
</gene>
<dbReference type="NCBIfam" id="TIGR03709">
    <property type="entry name" value="PPK2_rel_1"/>
    <property type="match status" value="1"/>
</dbReference>
<dbReference type="InterPro" id="IPR016898">
    <property type="entry name" value="Polyphosphate_phosphotransfera"/>
</dbReference>
<evidence type="ECO:0000259" key="3">
    <source>
        <dbReference type="Pfam" id="PF03976"/>
    </source>
</evidence>
<keyword evidence="2 4" id="KW-0418">Kinase</keyword>
<dbReference type="PANTHER" id="PTHR34383:SF3">
    <property type="entry name" value="POLYPHOSPHATE:AMP PHOSPHOTRANSFERASE"/>
    <property type="match status" value="1"/>
</dbReference>
<dbReference type="InterPro" id="IPR022300">
    <property type="entry name" value="PPK2-rel_1"/>
</dbReference>
<comment type="caution">
    <text evidence="4">The sequence shown here is derived from an EMBL/GenBank/DDBJ whole genome shotgun (WGS) entry which is preliminary data.</text>
</comment>
<sequence length="297" mass="33759">MVNTVDWGKLAKSTRVKPGSTVRLSRDFDPAAKPKGMTKKDGLAQLAAGKEELFALQDKFYAQADRSLLIVLQAIDAAGKDGTVKHVMSGINPEGVDVHSFKAPSTEERSHGYLWRHQKVVPELGKMGIFNRSHYENVVVTRVHPEMLWPTTAASSGDDLWQRRYDDINAWERYLTDNGTTVVKLFLNVSADEQARRFLARIDRPDKNWKFSTTDMAERELWPEYQRAFDDMLSNTSTDHAPWHVIPADHKWASRLATFSVLLDVMRGLDPQYPTVSKAERDSLGSYRKILRKELGD</sequence>
<keyword evidence="5" id="KW-1185">Reference proteome</keyword>
<dbReference type="Proteomes" id="UP001500822">
    <property type="component" value="Unassembled WGS sequence"/>
</dbReference>
<dbReference type="PANTHER" id="PTHR34383">
    <property type="entry name" value="POLYPHOSPHATE:AMP PHOSPHOTRANSFERASE-RELATED"/>
    <property type="match status" value="1"/>
</dbReference>
<dbReference type="PIRSF" id="PIRSF028756">
    <property type="entry name" value="PPK2_prd"/>
    <property type="match status" value="1"/>
</dbReference>
<name>A0ABP8ZFS0_9ACTN</name>
<keyword evidence="1" id="KW-0808">Transferase</keyword>
<dbReference type="InterPro" id="IPR027417">
    <property type="entry name" value="P-loop_NTPase"/>
</dbReference>
<protein>
    <submittedName>
        <fullName evidence="4">Polyphosphate kinase 2 family protein</fullName>
    </submittedName>
</protein>
<evidence type="ECO:0000256" key="1">
    <source>
        <dbReference type="ARBA" id="ARBA00022679"/>
    </source>
</evidence>
<proteinExistence type="predicted"/>
<dbReference type="GO" id="GO:0016301">
    <property type="term" value="F:kinase activity"/>
    <property type="evidence" value="ECO:0007669"/>
    <property type="project" value="UniProtKB-KW"/>
</dbReference>
<dbReference type="SUPFAM" id="SSF52540">
    <property type="entry name" value="P-loop containing nucleoside triphosphate hydrolases"/>
    <property type="match status" value="1"/>
</dbReference>
<dbReference type="InterPro" id="IPR022488">
    <property type="entry name" value="PPK2-related"/>
</dbReference>
<evidence type="ECO:0000256" key="2">
    <source>
        <dbReference type="ARBA" id="ARBA00022777"/>
    </source>
</evidence>
<organism evidence="4 5">
    <name type="scientific">Gordonia alkaliphila</name>
    <dbReference type="NCBI Taxonomy" id="1053547"/>
    <lineage>
        <taxon>Bacteria</taxon>
        <taxon>Bacillati</taxon>
        <taxon>Actinomycetota</taxon>
        <taxon>Actinomycetes</taxon>
        <taxon>Mycobacteriales</taxon>
        <taxon>Gordoniaceae</taxon>
        <taxon>Gordonia</taxon>
    </lineage>
</organism>
<dbReference type="EMBL" id="BAABIE010000015">
    <property type="protein sequence ID" value="GAA4755676.1"/>
    <property type="molecule type" value="Genomic_DNA"/>
</dbReference>